<organism evidence="2 3">
    <name type="scientific">Punica granatum</name>
    <name type="common">Pomegranate</name>
    <dbReference type="NCBI Taxonomy" id="22663"/>
    <lineage>
        <taxon>Eukaryota</taxon>
        <taxon>Viridiplantae</taxon>
        <taxon>Streptophyta</taxon>
        <taxon>Embryophyta</taxon>
        <taxon>Tracheophyta</taxon>
        <taxon>Spermatophyta</taxon>
        <taxon>Magnoliopsida</taxon>
        <taxon>eudicotyledons</taxon>
        <taxon>Gunneridae</taxon>
        <taxon>Pentapetalae</taxon>
        <taxon>rosids</taxon>
        <taxon>malvids</taxon>
        <taxon>Myrtales</taxon>
        <taxon>Lythraceae</taxon>
        <taxon>Punica</taxon>
    </lineage>
</organism>
<dbReference type="Proteomes" id="UP000233551">
    <property type="component" value="Unassembled WGS sequence"/>
</dbReference>
<feature type="compositionally biased region" description="Polar residues" evidence="1">
    <location>
        <begin position="13"/>
        <end position="27"/>
    </location>
</feature>
<proteinExistence type="predicted"/>
<evidence type="ECO:0000313" key="3">
    <source>
        <dbReference type="Proteomes" id="UP000233551"/>
    </source>
</evidence>
<evidence type="ECO:0000313" key="2">
    <source>
        <dbReference type="EMBL" id="PKI68887.1"/>
    </source>
</evidence>
<reference evidence="2 3" key="1">
    <citation type="submission" date="2017-11" db="EMBL/GenBank/DDBJ databases">
        <title>De-novo sequencing of pomegranate (Punica granatum L.) genome.</title>
        <authorList>
            <person name="Akparov Z."/>
            <person name="Amiraslanov A."/>
            <person name="Hajiyeva S."/>
            <person name="Abbasov M."/>
            <person name="Kaur K."/>
            <person name="Hamwieh A."/>
            <person name="Solovyev V."/>
            <person name="Salamov A."/>
            <person name="Braich B."/>
            <person name="Kosarev P."/>
            <person name="Mahmoud A."/>
            <person name="Hajiyev E."/>
            <person name="Babayeva S."/>
            <person name="Izzatullayeva V."/>
            <person name="Mammadov A."/>
            <person name="Mammadov A."/>
            <person name="Sharifova S."/>
            <person name="Ojaghi J."/>
            <person name="Eynullazada K."/>
            <person name="Bayramov B."/>
            <person name="Abdulazimova A."/>
            <person name="Shahmuradov I."/>
        </authorList>
    </citation>
    <scope>NUCLEOTIDE SEQUENCE [LARGE SCALE GENOMIC DNA]</scope>
    <source>
        <strain evidence="3">cv. AG2017</strain>
        <tissue evidence="2">Leaf</tissue>
    </source>
</reference>
<comment type="caution">
    <text evidence="2">The sequence shown here is derived from an EMBL/GenBank/DDBJ whole genome shotgun (WGS) entry which is preliminary data.</text>
</comment>
<gene>
    <name evidence="2" type="ORF">CRG98_010742</name>
</gene>
<accession>A0A2I0KK37</accession>
<dbReference type="AlphaFoldDB" id="A0A2I0KK37"/>
<evidence type="ECO:0000256" key="1">
    <source>
        <dbReference type="SAM" id="MobiDB-lite"/>
    </source>
</evidence>
<protein>
    <submittedName>
        <fullName evidence="2">Uncharacterized protein</fullName>
    </submittedName>
</protein>
<sequence>MQASGVEPEPSKNGPQWSRQAVRTQMCSRRARMRATETRDLRVSTFLGMHNGHACEGVATYQFTTQRSRAVHQTMMVDFLCEPKPQKLGFTFLRASIGPTRLIRLSDCSLADRYSYRNEYTK</sequence>
<keyword evidence="3" id="KW-1185">Reference proteome</keyword>
<name>A0A2I0KK37_PUNGR</name>
<feature type="region of interest" description="Disordered" evidence="1">
    <location>
        <begin position="1"/>
        <end position="35"/>
    </location>
</feature>
<dbReference type="EMBL" id="PGOL01000540">
    <property type="protein sequence ID" value="PKI68887.1"/>
    <property type="molecule type" value="Genomic_DNA"/>
</dbReference>